<accession>A0A533I6V4</accession>
<keyword evidence="1" id="KW-0732">Signal</keyword>
<dbReference type="Proteomes" id="UP000315344">
    <property type="component" value="Unassembled WGS sequence"/>
</dbReference>
<dbReference type="EMBL" id="VAFL01000013">
    <property type="protein sequence ID" value="TKW65418.1"/>
    <property type="molecule type" value="Genomic_DNA"/>
</dbReference>
<name>A0A533I6V4_PARDE</name>
<reference evidence="2 3" key="1">
    <citation type="journal article" date="2017" name="Nat. Commun.">
        <title>In situ click chemistry generation of cyclooxygenase-2 inhibitors.</title>
        <authorList>
            <person name="Bhardwaj A."/>
            <person name="Kaur J."/>
            <person name="Wuest M."/>
            <person name="Wuest F."/>
        </authorList>
    </citation>
    <scope>NUCLEOTIDE SEQUENCE [LARGE SCALE GENOMIC DNA]</scope>
    <source>
        <strain evidence="2">S2_012_000_R3_94</strain>
    </source>
</reference>
<protein>
    <submittedName>
        <fullName evidence="2">Uncharacterized protein</fullName>
    </submittedName>
</protein>
<gene>
    <name evidence="2" type="ORF">DI616_14690</name>
</gene>
<evidence type="ECO:0000313" key="2">
    <source>
        <dbReference type="EMBL" id="TKW65418.1"/>
    </source>
</evidence>
<proteinExistence type="predicted"/>
<comment type="caution">
    <text evidence="2">The sequence shown here is derived from an EMBL/GenBank/DDBJ whole genome shotgun (WGS) entry which is preliminary data.</text>
</comment>
<feature type="chain" id="PRO_5022130945" evidence="1">
    <location>
        <begin position="24"/>
        <end position="159"/>
    </location>
</feature>
<evidence type="ECO:0000313" key="3">
    <source>
        <dbReference type="Proteomes" id="UP000315344"/>
    </source>
</evidence>
<feature type="signal peptide" evidence="1">
    <location>
        <begin position="1"/>
        <end position="23"/>
    </location>
</feature>
<dbReference type="AlphaFoldDB" id="A0A533I6V4"/>
<evidence type="ECO:0000256" key="1">
    <source>
        <dbReference type="SAM" id="SignalP"/>
    </source>
</evidence>
<organism evidence="2 3">
    <name type="scientific">Paracoccus denitrificans</name>
    <dbReference type="NCBI Taxonomy" id="266"/>
    <lineage>
        <taxon>Bacteria</taxon>
        <taxon>Pseudomonadati</taxon>
        <taxon>Pseudomonadota</taxon>
        <taxon>Alphaproteobacteria</taxon>
        <taxon>Rhodobacterales</taxon>
        <taxon>Paracoccaceae</taxon>
        <taxon>Paracoccus</taxon>
    </lineage>
</organism>
<sequence length="159" mass="17536">MTYLGKVPLWSALSLFLTTMVHGAETLEHGGFVLGSSLNTAQQHARERGWSLAPLSQHLPGHWQVEGANLTLFVCDDQVTSVQEQLFGDLEEYSARVFSMQRELGEPDIQILSLHSGVGVISTIDARFVTNDGGATVHLQSISGKRTFTVNHWIESECR</sequence>